<gene>
    <name evidence="1" type="ORF">LCGC14_0360400</name>
</gene>
<comment type="caution">
    <text evidence="1">The sequence shown here is derived from an EMBL/GenBank/DDBJ whole genome shotgun (WGS) entry which is preliminary data.</text>
</comment>
<name>A0A0F9VVL0_9ZZZZ</name>
<proteinExistence type="predicted"/>
<dbReference type="AlphaFoldDB" id="A0A0F9VVL0"/>
<reference evidence="1" key="1">
    <citation type="journal article" date="2015" name="Nature">
        <title>Complex archaea that bridge the gap between prokaryotes and eukaryotes.</title>
        <authorList>
            <person name="Spang A."/>
            <person name="Saw J.H."/>
            <person name="Jorgensen S.L."/>
            <person name="Zaremba-Niedzwiedzka K."/>
            <person name="Martijn J."/>
            <person name="Lind A.E."/>
            <person name="van Eijk R."/>
            <person name="Schleper C."/>
            <person name="Guy L."/>
            <person name="Ettema T.J."/>
        </authorList>
    </citation>
    <scope>NUCLEOTIDE SEQUENCE</scope>
</reference>
<sequence>MTPEYRFGIILKTEKEIKMARLKGSKNKPKTKPTSDLNSKAESFAARFIAGEGSVDAEILAIKILEKIRASRERLRKKYGDKL</sequence>
<evidence type="ECO:0000313" key="1">
    <source>
        <dbReference type="EMBL" id="KKN77481.1"/>
    </source>
</evidence>
<protein>
    <submittedName>
        <fullName evidence="1">Uncharacterized protein</fullName>
    </submittedName>
</protein>
<organism evidence="1">
    <name type="scientific">marine sediment metagenome</name>
    <dbReference type="NCBI Taxonomy" id="412755"/>
    <lineage>
        <taxon>unclassified sequences</taxon>
        <taxon>metagenomes</taxon>
        <taxon>ecological metagenomes</taxon>
    </lineage>
</organism>
<dbReference type="EMBL" id="LAZR01000278">
    <property type="protein sequence ID" value="KKN77481.1"/>
    <property type="molecule type" value="Genomic_DNA"/>
</dbReference>
<accession>A0A0F9VVL0</accession>